<keyword evidence="2" id="KW-1185">Reference proteome</keyword>
<sequence length="26" mass="2934">MKMDVLSIFPTMFDGMTGNSIIKKNN</sequence>
<gene>
    <name evidence="1" type="ORF">PCORN_02037</name>
</gene>
<protein>
    <recommendedName>
        <fullName evidence="3">tRNA (Guanosine(37)-N1)-methyltransferase TrmD</fullName>
    </recommendedName>
</protein>
<comment type="caution">
    <text evidence="1">The sequence shown here is derived from an EMBL/GenBank/DDBJ whole genome shotgun (WGS) entry which is preliminary data.</text>
</comment>
<evidence type="ECO:0000313" key="2">
    <source>
        <dbReference type="Proteomes" id="UP000019254"/>
    </source>
</evidence>
<organism evidence="1 2">
    <name type="scientific">Listeria cornellensis FSL F6-0969</name>
    <dbReference type="NCBI Taxonomy" id="1265820"/>
    <lineage>
        <taxon>Bacteria</taxon>
        <taxon>Bacillati</taxon>
        <taxon>Bacillota</taxon>
        <taxon>Bacilli</taxon>
        <taxon>Bacillales</taxon>
        <taxon>Listeriaceae</taxon>
        <taxon>Listeria</taxon>
    </lineage>
</organism>
<proteinExistence type="predicted"/>
<evidence type="ECO:0000313" key="1">
    <source>
        <dbReference type="EMBL" id="EUJ32318.1"/>
    </source>
</evidence>
<name>W7CHD8_9LIST</name>
<reference evidence="1 2" key="1">
    <citation type="journal article" date="2014" name="Int. J. Syst. Evol. Microbiol.">
        <title>Listeria floridensis sp. nov., Listeria aquatica sp. nov., Listeria cornellensis sp. nov., Listeria riparia sp. nov. and Listeria grandensis sp. nov., from agricultural and natural environments.</title>
        <authorList>
            <person name="den Bakker H.C."/>
            <person name="Warchocki S."/>
            <person name="Wright E.M."/>
            <person name="Allred A.F."/>
            <person name="Ahlstrom C."/>
            <person name="Manuel C.S."/>
            <person name="Stasiewicz M.J."/>
            <person name="Burrell A."/>
            <person name="Roof S."/>
            <person name="Strawn L."/>
            <person name="Fortes E.D."/>
            <person name="Nightingale K.K."/>
            <person name="Kephart D."/>
            <person name="Wiedmann M."/>
        </authorList>
    </citation>
    <scope>NUCLEOTIDE SEQUENCE [LARGE SCALE GENOMIC DNA]</scope>
    <source>
        <strain evidence="2">FSL F6-969</strain>
    </source>
</reference>
<dbReference type="EMBL" id="AODE01000005">
    <property type="protein sequence ID" value="EUJ32318.1"/>
    <property type="molecule type" value="Genomic_DNA"/>
</dbReference>
<accession>W7CHD8</accession>
<evidence type="ECO:0008006" key="3">
    <source>
        <dbReference type="Google" id="ProtNLM"/>
    </source>
</evidence>
<dbReference type="Proteomes" id="UP000019254">
    <property type="component" value="Unassembled WGS sequence"/>
</dbReference>
<dbReference type="AlphaFoldDB" id="W7CHD8"/>